<organism evidence="2 3">
    <name type="scientific">Marasmius crinis-equi</name>
    <dbReference type="NCBI Taxonomy" id="585013"/>
    <lineage>
        <taxon>Eukaryota</taxon>
        <taxon>Fungi</taxon>
        <taxon>Dikarya</taxon>
        <taxon>Basidiomycota</taxon>
        <taxon>Agaricomycotina</taxon>
        <taxon>Agaricomycetes</taxon>
        <taxon>Agaricomycetidae</taxon>
        <taxon>Agaricales</taxon>
        <taxon>Marasmiineae</taxon>
        <taxon>Marasmiaceae</taxon>
        <taxon>Marasmius</taxon>
    </lineage>
</organism>
<comment type="caution">
    <text evidence="2">The sequence shown here is derived from an EMBL/GenBank/DDBJ whole genome shotgun (WGS) entry which is preliminary data.</text>
</comment>
<gene>
    <name evidence="2" type="ORF">V5O48_000857</name>
</gene>
<accession>A0ABR3G0Q5</accession>
<dbReference type="InterPro" id="IPR046366">
    <property type="entry name" value="MPAB"/>
</dbReference>
<keyword evidence="3" id="KW-1185">Reference proteome</keyword>
<dbReference type="InterPro" id="IPR018713">
    <property type="entry name" value="MPAB/Lcp_cat_dom"/>
</dbReference>
<proteinExistence type="predicted"/>
<dbReference type="PANTHER" id="PTHR36124">
    <property type="match status" value="1"/>
</dbReference>
<evidence type="ECO:0000313" key="3">
    <source>
        <dbReference type="Proteomes" id="UP001465976"/>
    </source>
</evidence>
<evidence type="ECO:0000259" key="1">
    <source>
        <dbReference type="Pfam" id="PF09995"/>
    </source>
</evidence>
<protein>
    <recommendedName>
        <fullName evidence="1">ER-bound oxygenase mpaB/mpaB'/Rubber oxygenase catalytic domain-containing protein</fullName>
    </recommendedName>
</protein>
<evidence type="ECO:0000313" key="2">
    <source>
        <dbReference type="EMBL" id="KAL0581167.1"/>
    </source>
</evidence>
<dbReference type="Pfam" id="PF09995">
    <property type="entry name" value="MPAB_Lcp_cat"/>
    <property type="match status" value="1"/>
</dbReference>
<dbReference type="PANTHER" id="PTHR36124:SF1">
    <property type="entry name" value="ER-BOUND OXYGENASE MPAB_MPAB'_RUBBER OXYGENASE CATALYTIC DOMAIN-CONTAINING PROTEIN"/>
    <property type="match status" value="1"/>
</dbReference>
<name>A0ABR3G0Q5_9AGAR</name>
<reference evidence="2 3" key="1">
    <citation type="submission" date="2024-02" db="EMBL/GenBank/DDBJ databases">
        <title>A draft genome for the cacao thread blight pathogen Marasmius crinis-equi.</title>
        <authorList>
            <person name="Cohen S.P."/>
            <person name="Baruah I.K."/>
            <person name="Amoako-Attah I."/>
            <person name="Bukari Y."/>
            <person name="Meinhardt L.W."/>
            <person name="Bailey B.A."/>
        </authorList>
    </citation>
    <scope>NUCLEOTIDE SEQUENCE [LARGE SCALE GENOMIC DNA]</scope>
    <source>
        <strain evidence="2 3">GH-76</strain>
    </source>
</reference>
<dbReference type="Proteomes" id="UP001465976">
    <property type="component" value="Unassembled WGS sequence"/>
</dbReference>
<sequence length="441" mass="50723">MPLDITNTFLPALEPLPWPTVTVPSLILLTWAGLVQAFRWRRHNYIQRVYGPKYTSGTMTAEDAQQIINLLIQYEMPLILEYALAFALFKTYAIPSISKILASTKELSTSEGISKRYADTSILISTWVTCPISGMVQQTANEKLNRQDPRANLAIARTNWLHSRYNIRNDDYLYTLALFAFEPAVRVELKSLTNYAKGLLQKWAAKYGWRPLTPLEEHAFYIFWVEIGKRMGINDIPESAEEFKEWVEDFEAKYMVPAQTNHDVATYTTEELIYPLPEAFGIKNFARKVSIAVLEDNVRTAMMQPEQPKWISTLLNTLLNFMAWHIRYFHLPTFKSYGQVSTEMPQFKDGEEPLMTPRYFQPKPWYKPEATSLLGRLKDWCLVKIGKHDSFPSPALRSRGYRLDTIGPLKFEQSGQEEVLQNAEKLLGCPITGAWRTPAST</sequence>
<feature type="domain" description="ER-bound oxygenase mpaB/mpaB'/Rubber oxygenase catalytic" evidence="1">
    <location>
        <begin position="113"/>
        <end position="305"/>
    </location>
</feature>
<dbReference type="EMBL" id="JBAHYK010000015">
    <property type="protein sequence ID" value="KAL0581167.1"/>
    <property type="molecule type" value="Genomic_DNA"/>
</dbReference>